<dbReference type="RefSeq" id="XP_013262666.1">
    <property type="nucleotide sequence ID" value="XM_013407212.1"/>
</dbReference>
<sequence>MAFTNILLIGATGNLGSLILKHLIASPADYKVTVLTRESSSSAATTKDAFPSSVTVRKISSDYPDAELVEAFRGQDVVIGAISMTGMHLQYRIIDAAVAAGVKRYFPTEFGLDELPDWLVELRPMFRIKHDVRDYLVTKEKEGLQWTCIVCNVFFEMGIMSGFFNFHWGVGEGGKKNKAVLVDGGDVKWVATTLETVAVAVVRSIERADKTKNKLLLIQDFRTSQRELLDRIQLKTGADAWTVEDVKYDEWLEEAKETVRGGDNSALGRLTFGTVLLGSNWEERAEYGNTLLDLPTRSFEDAIQSVLKDVS</sequence>
<dbReference type="InterPro" id="IPR008030">
    <property type="entry name" value="NmrA-like"/>
</dbReference>
<dbReference type="InterPro" id="IPR045312">
    <property type="entry name" value="PCBER-like"/>
</dbReference>
<keyword evidence="5" id="KW-1185">Reference proteome</keyword>
<gene>
    <name evidence="4" type="ORF">A1O9_04926</name>
</gene>
<dbReference type="InterPro" id="IPR036291">
    <property type="entry name" value="NAD(P)-bd_dom_sf"/>
</dbReference>
<evidence type="ECO:0000256" key="1">
    <source>
        <dbReference type="ARBA" id="ARBA00022857"/>
    </source>
</evidence>
<keyword evidence="2" id="KW-0560">Oxidoreductase</keyword>
<dbReference type="SUPFAM" id="SSF51735">
    <property type="entry name" value="NAD(P)-binding Rossmann-fold domains"/>
    <property type="match status" value="1"/>
</dbReference>
<dbReference type="GeneID" id="25279853"/>
<evidence type="ECO:0000313" key="5">
    <source>
        <dbReference type="Proteomes" id="UP000027920"/>
    </source>
</evidence>
<evidence type="ECO:0000256" key="2">
    <source>
        <dbReference type="ARBA" id="ARBA00023002"/>
    </source>
</evidence>
<dbReference type="GO" id="GO:0016491">
    <property type="term" value="F:oxidoreductase activity"/>
    <property type="evidence" value="ECO:0007669"/>
    <property type="project" value="UniProtKB-KW"/>
</dbReference>
<reference evidence="4 5" key="1">
    <citation type="submission" date="2013-03" db="EMBL/GenBank/DDBJ databases">
        <title>The Genome Sequence of Exophiala aquamarina CBS 119918.</title>
        <authorList>
            <consortium name="The Broad Institute Genomics Platform"/>
            <person name="Cuomo C."/>
            <person name="de Hoog S."/>
            <person name="Gorbushina A."/>
            <person name="Walker B."/>
            <person name="Young S.K."/>
            <person name="Zeng Q."/>
            <person name="Gargeya S."/>
            <person name="Fitzgerald M."/>
            <person name="Haas B."/>
            <person name="Abouelleil A."/>
            <person name="Allen A.W."/>
            <person name="Alvarado L."/>
            <person name="Arachchi H.M."/>
            <person name="Berlin A.M."/>
            <person name="Chapman S.B."/>
            <person name="Gainer-Dewar J."/>
            <person name="Goldberg J."/>
            <person name="Griggs A."/>
            <person name="Gujja S."/>
            <person name="Hansen M."/>
            <person name="Howarth C."/>
            <person name="Imamovic A."/>
            <person name="Ireland A."/>
            <person name="Larimer J."/>
            <person name="McCowan C."/>
            <person name="Murphy C."/>
            <person name="Pearson M."/>
            <person name="Poon T.W."/>
            <person name="Priest M."/>
            <person name="Roberts A."/>
            <person name="Saif S."/>
            <person name="Shea T."/>
            <person name="Sisk P."/>
            <person name="Sykes S."/>
            <person name="Wortman J."/>
            <person name="Nusbaum C."/>
            <person name="Birren B."/>
        </authorList>
    </citation>
    <scope>NUCLEOTIDE SEQUENCE [LARGE SCALE GENOMIC DNA]</scope>
    <source>
        <strain evidence="4 5">CBS 119918</strain>
    </source>
</reference>
<evidence type="ECO:0000259" key="3">
    <source>
        <dbReference type="Pfam" id="PF05368"/>
    </source>
</evidence>
<dbReference type="CDD" id="cd05259">
    <property type="entry name" value="PCBER_SDR_a"/>
    <property type="match status" value="1"/>
</dbReference>
<keyword evidence="1" id="KW-0521">NADP</keyword>
<dbReference type="Gene3D" id="3.90.25.10">
    <property type="entry name" value="UDP-galactose 4-epimerase, domain 1"/>
    <property type="match status" value="1"/>
</dbReference>
<dbReference type="PANTHER" id="PTHR47706:SF9">
    <property type="entry name" value="NMRA-LIKE DOMAIN-CONTAINING PROTEIN-RELATED"/>
    <property type="match status" value="1"/>
</dbReference>
<name>A0A072PJK5_9EURO</name>
<dbReference type="OrthoDB" id="9974981at2759"/>
<dbReference type="VEuPathDB" id="FungiDB:A1O9_04926"/>
<accession>A0A072PJK5</accession>
<comment type="caution">
    <text evidence="4">The sequence shown here is derived from an EMBL/GenBank/DDBJ whole genome shotgun (WGS) entry which is preliminary data.</text>
</comment>
<dbReference type="Pfam" id="PF05368">
    <property type="entry name" value="NmrA"/>
    <property type="match status" value="1"/>
</dbReference>
<dbReference type="Gene3D" id="3.40.50.720">
    <property type="entry name" value="NAD(P)-binding Rossmann-like Domain"/>
    <property type="match status" value="1"/>
</dbReference>
<protein>
    <recommendedName>
        <fullName evidence="3">NmrA-like domain-containing protein</fullName>
    </recommendedName>
</protein>
<organism evidence="4 5">
    <name type="scientific">Exophiala aquamarina CBS 119918</name>
    <dbReference type="NCBI Taxonomy" id="1182545"/>
    <lineage>
        <taxon>Eukaryota</taxon>
        <taxon>Fungi</taxon>
        <taxon>Dikarya</taxon>
        <taxon>Ascomycota</taxon>
        <taxon>Pezizomycotina</taxon>
        <taxon>Eurotiomycetes</taxon>
        <taxon>Chaetothyriomycetidae</taxon>
        <taxon>Chaetothyriales</taxon>
        <taxon>Herpotrichiellaceae</taxon>
        <taxon>Exophiala</taxon>
    </lineage>
</organism>
<dbReference type="InterPro" id="IPR051609">
    <property type="entry name" value="NmrA/Isoflavone_reductase-like"/>
</dbReference>
<dbReference type="Proteomes" id="UP000027920">
    <property type="component" value="Unassembled WGS sequence"/>
</dbReference>
<dbReference type="PANTHER" id="PTHR47706">
    <property type="entry name" value="NMRA-LIKE FAMILY PROTEIN"/>
    <property type="match status" value="1"/>
</dbReference>
<feature type="domain" description="NmrA-like" evidence="3">
    <location>
        <begin position="5"/>
        <end position="228"/>
    </location>
</feature>
<dbReference type="EMBL" id="AMGV01000003">
    <property type="protein sequence ID" value="KEF60076.1"/>
    <property type="molecule type" value="Genomic_DNA"/>
</dbReference>
<evidence type="ECO:0000313" key="4">
    <source>
        <dbReference type="EMBL" id="KEF60076.1"/>
    </source>
</evidence>
<dbReference type="STRING" id="1182545.A0A072PJK5"/>
<proteinExistence type="predicted"/>
<dbReference type="HOGENOM" id="CLU_044876_3_3_1"/>
<dbReference type="AlphaFoldDB" id="A0A072PJK5"/>